<dbReference type="InterPro" id="IPR000169">
    <property type="entry name" value="Pept_cys_AS"/>
</dbReference>
<feature type="region of interest" description="Disordered" evidence="3">
    <location>
        <begin position="397"/>
        <end position="423"/>
    </location>
</feature>
<evidence type="ECO:0000256" key="2">
    <source>
        <dbReference type="ARBA" id="ARBA00023145"/>
    </source>
</evidence>
<dbReference type="OrthoDB" id="10253408at2759"/>
<dbReference type="PRINTS" id="PR00705">
    <property type="entry name" value="PAPAIN"/>
</dbReference>
<dbReference type="InterPro" id="IPR013128">
    <property type="entry name" value="Peptidase_C1A"/>
</dbReference>
<gene>
    <name evidence="5" type="ORF">FCC1311_030592</name>
</gene>
<dbReference type="SMART" id="SM00645">
    <property type="entry name" value="Pept_C1"/>
    <property type="match status" value="1"/>
</dbReference>
<evidence type="ECO:0000256" key="3">
    <source>
        <dbReference type="SAM" id="MobiDB-lite"/>
    </source>
</evidence>
<sequence>MASAAAGVREVLEAVLSGQDEDAAREKLLRMDRASDLADRRRARRLVEKLLRENRVEETAVLGPPGSWRRRLRERIVLENLAFIEDFNARQSSARLDSDSALLLLDHDEFAQTMSQGLLEVDAATPEANNTDIVRDTLPSERTWDWREHGAVGHVRHQGNCGSCWAHATAAVVEGRMAIDEQRLYQLSARQIVECFRPEAYGCRGGSFINALRSYTQHHALDTEETWASAPVSAASCPTGLDTISKDRNGVVLTKGVIDSKEIRSSVSRMATLVRQQPVASSMIASSRCLQFYAQGILDDVACAASSSSDIKHGQHAVAIVGFENLDDPERSAWIVMNSWGRHKLTPYDDGSEHGRDQHGELIRNAIVGTGFALWILTLVHESLNRLLEGYEEEIDDENDGIGEDGAENGGVSRARPYDSSII</sequence>
<name>A0A2R5G707_9STRA</name>
<protein>
    <submittedName>
        <fullName evidence="5">Cysteine proteinase, putative</fullName>
    </submittedName>
</protein>
<reference evidence="5 6" key="1">
    <citation type="submission" date="2017-12" db="EMBL/GenBank/DDBJ databases">
        <title>Sequencing, de novo assembly and annotation of complete genome of a new Thraustochytrid species, strain FCC1311.</title>
        <authorList>
            <person name="Sedici K."/>
            <person name="Godart F."/>
            <person name="Aiese Cigliano R."/>
            <person name="Sanseverino W."/>
            <person name="Barakat M."/>
            <person name="Ortet P."/>
            <person name="Marechal E."/>
            <person name="Cagnac O."/>
            <person name="Amato A."/>
        </authorList>
    </citation>
    <scope>NUCLEOTIDE SEQUENCE [LARGE SCALE GENOMIC DNA]</scope>
</reference>
<dbReference type="InParanoid" id="A0A2R5G707"/>
<keyword evidence="6" id="KW-1185">Reference proteome</keyword>
<dbReference type="CDD" id="cd02248">
    <property type="entry name" value="Peptidase_C1A"/>
    <property type="match status" value="1"/>
</dbReference>
<evidence type="ECO:0000256" key="1">
    <source>
        <dbReference type="ARBA" id="ARBA00008455"/>
    </source>
</evidence>
<dbReference type="GO" id="GO:0008234">
    <property type="term" value="F:cysteine-type peptidase activity"/>
    <property type="evidence" value="ECO:0007669"/>
    <property type="project" value="InterPro"/>
</dbReference>
<dbReference type="InterPro" id="IPR039417">
    <property type="entry name" value="Peptidase_C1A_papain-like"/>
</dbReference>
<accession>A0A2R5G707</accession>
<dbReference type="Gene3D" id="3.90.70.10">
    <property type="entry name" value="Cysteine proteinases"/>
    <property type="match status" value="1"/>
</dbReference>
<dbReference type="EMBL" id="BEYU01000025">
    <property type="protein sequence ID" value="GBG26837.1"/>
    <property type="molecule type" value="Genomic_DNA"/>
</dbReference>
<evidence type="ECO:0000313" key="6">
    <source>
        <dbReference type="Proteomes" id="UP000241890"/>
    </source>
</evidence>
<evidence type="ECO:0000259" key="4">
    <source>
        <dbReference type="SMART" id="SM00645"/>
    </source>
</evidence>
<dbReference type="PROSITE" id="PS00139">
    <property type="entry name" value="THIOL_PROTEASE_CYS"/>
    <property type="match status" value="1"/>
</dbReference>
<comment type="similarity">
    <text evidence="1">Belongs to the peptidase C1 family.</text>
</comment>
<dbReference type="Proteomes" id="UP000241890">
    <property type="component" value="Unassembled WGS sequence"/>
</dbReference>
<keyword evidence="2" id="KW-0865">Zymogen</keyword>
<feature type="domain" description="Peptidase C1A papain C-terminal" evidence="4">
    <location>
        <begin position="140"/>
        <end position="370"/>
    </location>
</feature>
<feature type="compositionally biased region" description="Acidic residues" evidence="3">
    <location>
        <begin position="397"/>
        <end position="407"/>
    </location>
</feature>
<proteinExistence type="inferred from homology"/>
<dbReference type="InterPro" id="IPR000668">
    <property type="entry name" value="Peptidase_C1A_C"/>
</dbReference>
<dbReference type="Pfam" id="PF00112">
    <property type="entry name" value="Peptidase_C1"/>
    <property type="match status" value="1"/>
</dbReference>
<dbReference type="PANTHER" id="PTHR12411">
    <property type="entry name" value="CYSTEINE PROTEASE FAMILY C1-RELATED"/>
    <property type="match status" value="1"/>
</dbReference>
<comment type="caution">
    <text evidence="5">The sequence shown here is derived from an EMBL/GenBank/DDBJ whole genome shotgun (WGS) entry which is preliminary data.</text>
</comment>
<organism evidence="5 6">
    <name type="scientific">Hondaea fermentalgiana</name>
    <dbReference type="NCBI Taxonomy" id="2315210"/>
    <lineage>
        <taxon>Eukaryota</taxon>
        <taxon>Sar</taxon>
        <taxon>Stramenopiles</taxon>
        <taxon>Bigyra</taxon>
        <taxon>Labyrinthulomycetes</taxon>
        <taxon>Thraustochytrida</taxon>
        <taxon>Thraustochytriidae</taxon>
        <taxon>Hondaea</taxon>
    </lineage>
</organism>
<dbReference type="SUPFAM" id="SSF54001">
    <property type="entry name" value="Cysteine proteinases"/>
    <property type="match status" value="1"/>
</dbReference>
<evidence type="ECO:0000313" key="5">
    <source>
        <dbReference type="EMBL" id="GBG26837.1"/>
    </source>
</evidence>
<dbReference type="InterPro" id="IPR038765">
    <property type="entry name" value="Papain-like_cys_pep_sf"/>
</dbReference>
<dbReference type="GO" id="GO:0006508">
    <property type="term" value="P:proteolysis"/>
    <property type="evidence" value="ECO:0007669"/>
    <property type="project" value="InterPro"/>
</dbReference>
<dbReference type="AlphaFoldDB" id="A0A2R5G707"/>